<dbReference type="PRINTS" id="PR00690">
    <property type="entry name" value="ADHESNFAMILY"/>
</dbReference>
<evidence type="ECO:0000256" key="6">
    <source>
        <dbReference type="SAM" id="SignalP"/>
    </source>
</evidence>
<protein>
    <submittedName>
        <fullName evidence="7">ABC transporter substrate-binding protein</fullName>
    </submittedName>
</protein>
<dbReference type="CDD" id="cd01020">
    <property type="entry name" value="TroA_b"/>
    <property type="match status" value="1"/>
</dbReference>
<dbReference type="GO" id="GO:0030313">
    <property type="term" value="C:cell envelope"/>
    <property type="evidence" value="ECO:0007669"/>
    <property type="project" value="UniProtKB-SubCell"/>
</dbReference>
<evidence type="ECO:0000313" key="7">
    <source>
        <dbReference type="EMBL" id="KRL01997.1"/>
    </source>
</evidence>
<accession>A0A0R1M1V0</accession>
<organism evidence="7 8">
    <name type="scientific">Liquorilactobacillus capillatus DSM 19910</name>
    <dbReference type="NCBI Taxonomy" id="1423731"/>
    <lineage>
        <taxon>Bacteria</taxon>
        <taxon>Bacillati</taxon>
        <taxon>Bacillota</taxon>
        <taxon>Bacilli</taxon>
        <taxon>Lactobacillales</taxon>
        <taxon>Lactobacillaceae</taxon>
        <taxon>Liquorilactobacillus</taxon>
    </lineage>
</organism>
<dbReference type="InterPro" id="IPR006127">
    <property type="entry name" value="ZnuA-like"/>
</dbReference>
<dbReference type="InterPro" id="IPR006129">
    <property type="entry name" value="AdhesinB"/>
</dbReference>
<keyword evidence="3" id="KW-0479">Metal-binding</keyword>
<feature type="signal peptide" evidence="6">
    <location>
        <begin position="1"/>
        <end position="18"/>
    </location>
</feature>
<keyword evidence="8" id="KW-1185">Reference proteome</keyword>
<evidence type="ECO:0000256" key="4">
    <source>
        <dbReference type="ARBA" id="ARBA00022729"/>
    </source>
</evidence>
<evidence type="ECO:0000256" key="3">
    <source>
        <dbReference type="ARBA" id="ARBA00022723"/>
    </source>
</evidence>
<dbReference type="PRINTS" id="PR00691">
    <property type="entry name" value="ADHESINB"/>
</dbReference>
<dbReference type="AlphaFoldDB" id="A0A0R1M1V0"/>
<dbReference type="InterPro" id="IPR006128">
    <property type="entry name" value="Lipoprotein_PsaA-like"/>
</dbReference>
<dbReference type="Pfam" id="PF01297">
    <property type="entry name" value="ZnuA"/>
    <property type="match status" value="1"/>
</dbReference>
<dbReference type="GO" id="GO:0007155">
    <property type="term" value="P:cell adhesion"/>
    <property type="evidence" value="ECO:0007669"/>
    <property type="project" value="InterPro"/>
</dbReference>
<gene>
    <name evidence="7" type="ORF">FC81_GL000987</name>
</gene>
<proteinExistence type="inferred from homology"/>
<comment type="similarity">
    <text evidence="5">Belongs to the bacterial solute-binding protein 9 family.</text>
</comment>
<dbReference type="RefSeq" id="WP_057743419.1">
    <property type="nucleotide sequence ID" value="NZ_AZEF01000017.1"/>
</dbReference>
<evidence type="ECO:0000256" key="5">
    <source>
        <dbReference type="RuleBase" id="RU003512"/>
    </source>
</evidence>
<dbReference type="PATRIC" id="fig|1423731.3.peg.1015"/>
<evidence type="ECO:0000256" key="1">
    <source>
        <dbReference type="ARBA" id="ARBA00004196"/>
    </source>
</evidence>
<feature type="chain" id="PRO_5038662626" evidence="6">
    <location>
        <begin position="19"/>
        <end position="297"/>
    </location>
</feature>
<dbReference type="PROSITE" id="PS51257">
    <property type="entry name" value="PROKAR_LIPOPROTEIN"/>
    <property type="match status" value="1"/>
</dbReference>
<dbReference type="Proteomes" id="UP000051621">
    <property type="component" value="Unassembled WGS sequence"/>
</dbReference>
<comment type="subcellular location">
    <subcellularLocation>
        <location evidence="1">Cell envelope</location>
    </subcellularLocation>
</comment>
<dbReference type="STRING" id="1423731.FC81_GL000987"/>
<dbReference type="GO" id="GO:0030001">
    <property type="term" value="P:metal ion transport"/>
    <property type="evidence" value="ECO:0007669"/>
    <property type="project" value="InterPro"/>
</dbReference>
<dbReference type="PANTHER" id="PTHR42953:SF1">
    <property type="entry name" value="METAL-BINDING PROTEIN HI_0362-RELATED"/>
    <property type="match status" value="1"/>
</dbReference>
<comment type="caution">
    <text evidence="7">The sequence shown here is derived from an EMBL/GenBank/DDBJ whole genome shotgun (WGS) entry which is preliminary data.</text>
</comment>
<dbReference type="PANTHER" id="PTHR42953">
    <property type="entry name" value="HIGH-AFFINITY ZINC UPTAKE SYSTEM PROTEIN ZNUA-RELATED"/>
    <property type="match status" value="1"/>
</dbReference>
<name>A0A0R1M1V0_9LACO</name>
<dbReference type="InterPro" id="IPR050492">
    <property type="entry name" value="Bact_metal-bind_prot9"/>
</dbReference>
<evidence type="ECO:0000313" key="8">
    <source>
        <dbReference type="Proteomes" id="UP000051621"/>
    </source>
</evidence>
<dbReference type="SUPFAM" id="SSF53807">
    <property type="entry name" value="Helical backbone' metal receptor"/>
    <property type="match status" value="1"/>
</dbReference>
<sequence length="297" mass="33212">MKKKRILLHSIISLFALGAVLTGCSSAKSASSNNTKKIKVVATTDFYGEVAKNVLGKQGTVTSIINNPNIDPHDYEPTTKTAKTVSKSDILLYNGIGYDAWAKKLSGGKKIAVGEDIMNKKDGDNEHLWYNSETMPKVANYLATEYGKKDPKHKKQFKANAKKYIASLKDLHTKIDKIKQNSNNKPVDVSEPVFDYALADMGYKVNNEHFSESVEKGTDPSPSDIKAMQNDIKNRKIAFFVENTQATDKVVANLVKLCKEHNVPVVKVTETLPKDKNYHQWMASQYQQVLDIQKSER</sequence>
<dbReference type="OrthoDB" id="9810636at2"/>
<dbReference type="GO" id="GO:0046872">
    <property type="term" value="F:metal ion binding"/>
    <property type="evidence" value="ECO:0007669"/>
    <property type="project" value="UniProtKB-KW"/>
</dbReference>
<keyword evidence="4 6" id="KW-0732">Signal</keyword>
<keyword evidence="2 5" id="KW-0813">Transport</keyword>
<dbReference type="Gene3D" id="3.40.50.1980">
    <property type="entry name" value="Nitrogenase molybdenum iron protein domain"/>
    <property type="match status" value="2"/>
</dbReference>
<reference evidence="7 8" key="1">
    <citation type="journal article" date="2015" name="Genome Announc.">
        <title>Expanding the biotechnology potential of lactobacilli through comparative genomics of 213 strains and associated genera.</title>
        <authorList>
            <person name="Sun Z."/>
            <person name="Harris H.M."/>
            <person name="McCann A."/>
            <person name="Guo C."/>
            <person name="Argimon S."/>
            <person name="Zhang W."/>
            <person name="Yang X."/>
            <person name="Jeffery I.B."/>
            <person name="Cooney J.C."/>
            <person name="Kagawa T.F."/>
            <person name="Liu W."/>
            <person name="Song Y."/>
            <person name="Salvetti E."/>
            <person name="Wrobel A."/>
            <person name="Rasinkangas P."/>
            <person name="Parkhill J."/>
            <person name="Rea M.C."/>
            <person name="O'Sullivan O."/>
            <person name="Ritari J."/>
            <person name="Douillard F.P."/>
            <person name="Paul Ross R."/>
            <person name="Yang R."/>
            <person name="Briner A.E."/>
            <person name="Felis G.E."/>
            <person name="de Vos W.M."/>
            <person name="Barrangou R."/>
            <person name="Klaenhammer T.R."/>
            <person name="Caufield P.W."/>
            <person name="Cui Y."/>
            <person name="Zhang H."/>
            <person name="O'Toole P.W."/>
        </authorList>
    </citation>
    <scope>NUCLEOTIDE SEQUENCE [LARGE SCALE GENOMIC DNA]</scope>
    <source>
        <strain evidence="7 8">DSM 19910</strain>
    </source>
</reference>
<evidence type="ECO:0000256" key="2">
    <source>
        <dbReference type="ARBA" id="ARBA00022448"/>
    </source>
</evidence>
<dbReference type="EMBL" id="AZEF01000017">
    <property type="protein sequence ID" value="KRL01997.1"/>
    <property type="molecule type" value="Genomic_DNA"/>
</dbReference>